<reference evidence="1 2" key="1">
    <citation type="submission" date="2017-12" db="EMBL/GenBank/DDBJ databases">
        <title>Gene loss provides genomic basis for host adaptation in cereal stripe rust fungi.</title>
        <authorList>
            <person name="Xia C."/>
        </authorList>
    </citation>
    <scope>NUCLEOTIDE SEQUENCE [LARGE SCALE GENOMIC DNA]</scope>
    <source>
        <strain evidence="1 2">93TX-2</strain>
    </source>
</reference>
<accession>A0A2S4VAC5</accession>
<name>A0A2S4VAC5_9BASI</name>
<gene>
    <name evidence="1" type="ORF">PSHT_10335</name>
</gene>
<keyword evidence="2" id="KW-1185">Reference proteome</keyword>
<dbReference type="EMBL" id="PKSM01000158">
    <property type="protein sequence ID" value="POW06492.1"/>
    <property type="molecule type" value="Genomic_DNA"/>
</dbReference>
<sequence length="64" mass="7218">MVTSHPQRVPAIPGGYPLKPAVTCQRVRVSEIMGKSGKYPDTRWLKPHAYAYWLLQARSGLYSC</sequence>
<proteinExistence type="predicted"/>
<reference evidence="2" key="2">
    <citation type="journal article" date="2018" name="BMC Genomics">
        <title>Genomic insights into host adaptation between the wheat stripe rust pathogen (Puccinia striiformis f. sp. tritici) and the barley stripe rust pathogen (Puccinia striiformis f. sp. hordei).</title>
        <authorList>
            <person name="Xia C."/>
            <person name="Wang M."/>
            <person name="Yin C."/>
            <person name="Cornejo O.E."/>
            <person name="Hulbert S.H."/>
            <person name="Chen X."/>
        </authorList>
    </citation>
    <scope>NUCLEOTIDE SEQUENCE [LARGE SCALE GENOMIC DNA]</scope>
    <source>
        <strain evidence="2">93TX-2</strain>
    </source>
</reference>
<comment type="caution">
    <text evidence="1">The sequence shown here is derived from an EMBL/GenBank/DDBJ whole genome shotgun (WGS) entry which is preliminary data.</text>
</comment>
<evidence type="ECO:0000313" key="2">
    <source>
        <dbReference type="Proteomes" id="UP000238274"/>
    </source>
</evidence>
<dbReference type="AlphaFoldDB" id="A0A2S4VAC5"/>
<protein>
    <submittedName>
        <fullName evidence="1">Uncharacterized protein</fullName>
    </submittedName>
</protein>
<dbReference type="Proteomes" id="UP000238274">
    <property type="component" value="Unassembled WGS sequence"/>
</dbReference>
<organism evidence="1 2">
    <name type="scientific">Puccinia striiformis</name>
    <dbReference type="NCBI Taxonomy" id="27350"/>
    <lineage>
        <taxon>Eukaryota</taxon>
        <taxon>Fungi</taxon>
        <taxon>Dikarya</taxon>
        <taxon>Basidiomycota</taxon>
        <taxon>Pucciniomycotina</taxon>
        <taxon>Pucciniomycetes</taxon>
        <taxon>Pucciniales</taxon>
        <taxon>Pucciniaceae</taxon>
        <taxon>Puccinia</taxon>
    </lineage>
</organism>
<reference evidence="2" key="3">
    <citation type="journal article" date="2018" name="Mol. Plant Microbe Interact.">
        <title>Genome sequence resources for the wheat stripe rust pathogen (Puccinia striiformis f. sp. tritici) and the barley stripe rust pathogen (Puccinia striiformis f. sp. hordei).</title>
        <authorList>
            <person name="Xia C."/>
            <person name="Wang M."/>
            <person name="Yin C."/>
            <person name="Cornejo O.E."/>
            <person name="Hulbert S.H."/>
            <person name="Chen X."/>
        </authorList>
    </citation>
    <scope>NUCLEOTIDE SEQUENCE [LARGE SCALE GENOMIC DNA]</scope>
    <source>
        <strain evidence="2">93TX-2</strain>
    </source>
</reference>
<dbReference type="VEuPathDB" id="FungiDB:PSHT_10335"/>
<evidence type="ECO:0000313" key="1">
    <source>
        <dbReference type="EMBL" id="POW06492.1"/>
    </source>
</evidence>